<dbReference type="GO" id="GO:0009103">
    <property type="term" value="P:lipopolysaccharide biosynthetic process"/>
    <property type="evidence" value="ECO:0007669"/>
    <property type="project" value="UniProtKB-ARBA"/>
</dbReference>
<gene>
    <name evidence="9" type="ORF">Hsw_0498</name>
</gene>
<dbReference type="KEGG" id="hsw:Hsw_0498"/>
<proteinExistence type="predicted"/>
<organism evidence="9 10">
    <name type="scientific">Hymenobacter swuensis DY53</name>
    <dbReference type="NCBI Taxonomy" id="1227739"/>
    <lineage>
        <taxon>Bacteria</taxon>
        <taxon>Pseudomonadati</taxon>
        <taxon>Bacteroidota</taxon>
        <taxon>Cytophagia</taxon>
        <taxon>Cytophagales</taxon>
        <taxon>Hymenobacteraceae</taxon>
        <taxon>Hymenobacter</taxon>
    </lineage>
</organism>
<dbReference type="GO" id="GO:0005886">
    <property type="term" value="C:plasma membrane"/>
    <property type="evidence" value="ECO:0007669"/>
    <property type="project" value="UniProtKB-SubCell"/>
</dbReference>
<evidence type="ECO:0000256" key="4">
    <source>
        <dbReference type="ARBA" id="ARBA00022679"/>
    </source>
</evidence>
<protein>
    <recommendedName>
        <fullName evidence="11">Glycosyltransferase RgtA/B/C/D-like domain-containing protein</fullName>
    </recommendedName>
</protein>
<keyword evidence="2" id="KW-1003">Cell membrane</keyword>
<evidence type="ECO:0000256" key="5">
    <source>
        <dbReference type="ARBA" id="ARBA00022692"/>
    </source>
</evidence>
<evidence type="ECO:0000256" key="3">
    <source>
        <dbReference type="ARBA" id="ARBA00022676"/>
    </source>
</evidence>
<keyword evidence="5 8" id="KW-0812">Transmembrane</keyword>
<dbReference type="AlphaFoldDB" id="W8EUA7"/>
<feature type="transmembrane region" description="Helical" evidence="8">
    <location>
        <begin position="18"/>
        <end position="35"/>
    </location>
</feature>
<dbReference type="Proteomes" id="UP000019423">
    <property type="component" value="Chromosome"/>
</dbReference>
<keyword evidence="3" id="KW-0328">Glycosyltransferase</keyword>
<evidence type="ECO:0000313" key="9">
    <source>
        <dbReference type="EMBL" id="AHJ96093.1"/>
    </source>
</evidence>
<dbReference type="PANTHER" id="PTHR33908:SF11">
    <property type="entry name" value="MEMBRANE PROTEIN"/>
    <property type="match status" value="1"/>
</dbReference>
<dbReference type="InterPro" id="IPR050297">
    <property type="entry name" value="LipidA_mod_glycosyltrf_83"/>
</dbReference>
<keyword evidence="10" id="KW-1185">Reference proteome</keyword>
<evidence type="ECO:0000313" key="10">
    <source>
        <dbReference type="Proteomes" id="UP000019423"/>
    </source>
</evidence>
<keyword evidence="4" id="KW-0808">Transferase</keyword>
<evidence type="ECO:0000256" key="1">
    <source>
        <dbReference type="ARBA" id="ARBA00004651"/>
    </source>
</evidence>
<feature type="transmembrane region" description="Helical" evidence="8">
    <location>
        <begin position="375"/>
        <end position="398"/>
    </location>
</feature>
<dbReference type="EMBL" id="CP007145">
    <property type="protein sequence ID" value="AHJ96093.1"/>
    <property type="molecule type" value="Genomic_DNA"/>
</dbReference>
<feature type="transmembrane region" description="Helical" evidence="8">
    <location>
        <begin position="182"/>
        <end position="208"/>
    </location>
</feature>
<evidence type="ECO:0000256" key="6">
    <source>
        <dbReference type="ARBA" id="ARBA00022989"/>
    </source>
</evidence>
<sequence length="458" mass="50139">MTADRHPARQKEPRIPRWVWAGLVVLHLLALSWQLRHHTYLFPDSDRYVQAARNLREVGVLYALPFQETPLQPQEYSIRPPGYPVFLLLTGGTGSDFPWLTLLLQNLLSLLNLGLALRWLARLTGGLPPRQWLAVLLLAAAGPGQFIYANVLMSEMLLQTAVVVLWLSLDAFWTTGQKMLPLLLAAAATAVALLLKPVFFPFAGVLVLMSGLAGWRQRRAWLVLAGTVPLLVAGLWMARNEARTGYFHFSSIAEINLLRYNVRGVLQTTEGPVAAEEFVRGTLAATHGLPTFRAQQQHIQQVSIAALARHPVAYAAQHLRGVVTFFLDPGRFDLVHFLDVPQTADQGLLQLFNQRSAPAVIHYLHQMPWGVLSSLLLLLLAAAVRLGLIIRFCAGHLYAWPSRLLLLGLVSYVALLTGPLGAARFAVPVLPLLLAAAGAGLSGGPRAVLPLSPAPKAN</sequence>
<accession>W8EUA7</accession>
<dbReference type="eggNOG" id="COG1807">
    <property type="taxonomic scope" value="Bacteria"/>
</dbReference>
<dbReference type="RefSeq" id="WP_044000903.1">
    <property type="nucleotide sequence ID" value="NZ_CP007145.1"/>
</dbReference>
<feature type="transmembrane region" description="Helical" evidence="8">
    <location>
        <begin position="132"/>
        <end position="151"/>
    </location>
</feature>
<feature type="transmembrane region" description="Helical" evidence="8">
    <location>
        <begin position="220"/>
        <end position="238"/>
    </location>
</feature>
<dbReference type="PATRIC" id="fig|1227739.3.peg.759"/>
<dbReference type="PANTHER" id="PTHR33908">
    <property type="entry name" value="MANNOSYLTRANSFERASE YKCB-RELATED"/>
    <property type="match status" value="1"/>
</dbReference>
<evidence type="ECO:0000256" key="7">
    <source>
        <dbReference type="ARBA" id="ARBA00023136"/>
    </source>
</evidence>
<comment type="subcellular location">
    <subcellularLocation>
        <location evidence="1">Cell membrane</location>
        <topology evidence="1">Multi-pass membrane protein</topology>
    </subcellularLocation>
</comment>
<evidence type="ECO:0008006" key="11">
    <source>
        <dbReference type="Google" id="ProtNLM"/>
    </source>
</evidence>
<feature type="transmembrane region" description="Helical" evidence="8">
    <location>
        <begin position="404"/>
        <end position="422"/>
    </location>
</feature>
<dbReference type="OrthoDB" id="870437at2"/>
<feature type="transmembrane region" description="Helical" evidence="8">
    <location>
        <begin position="97"/>
        <end position="120"/>
    </location>
</feature>
<evidence type="ECO:0000256" key="8">
    <source>
        <dbReference type="SAM" id="Phobius"/>
    </source>
</evidence>
<dbReference type="HOGENOM" id="CLU_596870_0_0_10"/>
<keyword evidence="7 8" id="KW-0472">Membrane</keyword>
<evidence type="ECO:0000256" key="2">
    <source>
        <dbReference type="ARBA" id="ARBA00022475"/>
    </source>
</evidence>
<dbReference type="STRING" id="1227739.Hsw_0498"/>
<name>W8EUA7_9BACT</name>
<dbReference type="GO" id="GO:0016763">
    <property type="term" value="F:pentosyltransferase activity"/>
    <property type="evidence" value="ECO:0007669"/>
    <property type="project" value="TreeGrafter"/>
</dbReference>
<keyword evidence="6 8" id="KW-1133">Transmembrane helix</keyword>
<reference evidence="9 10" key="1">
    <citation type="submission" date="2014-01" db="EMBL/GenBank/DDBJ databases">
        <title>Complete genome sequence of ionizing-radiation resistance bacterium Hymenobacter swuensis DY53.</title>
        <authorList>
            <person name="Jung J.-H."/>
            <person name="Jeong S.-W."/>
            <person name="Joe M.-H."/>
            <person name="Cho y.-j."/>
            <person name="Kim M.-K."/>
            <person name="Lim S.-Y."/>
        </authorList>
    </citation>
    <scope>NUCLEOTIDE SEQUENCE [LARGE SCALE GENOMIC DNA]</scope>
    <source>
        <strain evidence="9 10">DY53</strain>
    </source>
</reference>